<dbReference type="InterPro" id="IPR013446">
    <property type="entry name" value="G1P_cyt_trans-like"/>
</dbReference>
<dbReference type="OrthoDB" id="9801899at2"/>
<dbReference type="KEGG" id="acaf:CA12_02100"/>
<name>A0A517P424_9PLAN</name>
<accession>A0A517P424</accession>
<keyword evidence="3" id="KW-0808">Transferase</keyword>
<dbReference type="EMBL" id="CP036265">
    <property type="protein sequence ID" value="QDT14142.1"/>
    <property type="molecule type" value="Genomic_DNA"/>
</dbReference>
<protein>
    <submittedName>
        <fullName evidence="3">Glucose-1-phosphate cytidylyltransferase</fullName>
        <ecNumber evidence="3">2.7.7.33</ecNumber>
    </submittedName>
</protein>
<dbReference type="InterPro" id="IPR005835">
    <property type="entry name" value="NTP_transferase_dom"/>
</dbReference>
<dbReference type="Proteomes" id="UP000318741">
    <property type="component" value="Chromosome"/>
</dbReference>
<dbReference type="SUPFAM" id="SSF53448">
    <property type="entry name" value="Nucleotide-diphospho-sugar transferases"/>
    <property type="match status" value="1"/>
</dbReference>
<dbReference type="PANTHER" id="PTHR47183:SF3">
    <property type="entry name" value="TRANSFERASE"/>
    <property type="match status" value="1"/>
</dbReference>
<dbReference type="Gene3D" id="3.90.550.10">
    <property type="entry name" value="Spore Coat Polysaccharide Biosynthesis Protein SpsA, Chain A"/>
    <property type="match status" value="2"/>
</dbReference>
<evidence type="ECO:0000259" key="2">
    <source>
        <dbReference type="Pfam" id="PF00483"/>
    </source>
</evidence>
<dbReference type="PANTHER" id="PTHR47183">
    <property type="entry name" value="GLUCOSE-1-PHOSPHATE CYTIDYLYLTRANSFERASE-RELATED"/>
    <property type="match status" value="1"/>
</dbReference>
<gene>
    <name evidence="3" type="primary">rfbF</name>
    <name evidence="3" type="ORF">CA12_02100</name>
</gene>
<evidence type="ECO:0000313" key="3">
    <source>
        <dbReference type="EMBL" id="QDT14142.1"/>
    </source>
</evidence>
<dbReference type="EC" id="2.7.7.33" evidence="3"/>
<evidence type="ECO:0000256" key="1">
    <source>
        <dbReference type="SAM" id="MobiDB-lite"/>
    </source>
</evidence>
<proteinExistence type="predicted"/>
<reference evidence="3 4" key="1">
    <citation type="submission" date="2019-02" db="EMBL/GenBank/DDBJ databases">
        <title>Deep-cultivation of Planctomycetes and their phenomic and genomic characterization uncovers novel biology.</title>
        <authorList>
            <person name="Wiegand S."/>
            <person name="Jogler M."/>
            <person name="Boedeker C."/>
            <person name="Pinto D."/>
            <person name="Vollmers J."/>
            <person name="Rivas-Marin E."/>
            <person name="Kohn T."/>
            <person name="Peeters S.H."/>
            <person name="Heuer A."/>
            <person name="Rast P."/>
            <person name="Oberbeckmann S."/>
            <person name="Bunk B."/>
            <person name="Jeske O."/>
            <person name="Meyerdierks A."/>
            <person name="Storesund J.E."/>
            <person name="Kallscheuer N."/>
            <person name="Luecker S."/>
            <person name="Lage O.M."/>
            <person name="Pohl T."/>
            <person name="Merkel B.J."/>
            <person name="Hornburger P."/>
            <person name="Mueller R.-W."/>
            <person name="Bruemmer F."/>
            <person name="Labrenz M."/>
            <person name="Spormann A.M."/>
            <person name="Op den Camp H."/>
            <person name="Overmann J."/>
            <person name="Amann R."/>
            <person name="Jetten M.S.M."/>
            <person name="Mascher T."/>
            <person name="Medema M.H."/>
            <person name="Devos D.P."/>
            <person name="Kaster A.-K."/>
            <person name="Ovreas L."/>
            <person name="Rohde M."/>
            <person name="Galperin M.Y."/>
            <person name="Jogler C."/>
        </authorList>
    </citation>
    <scope>NUCLEOTIDE SEQUENCE [LARGE SCALE GENOMIC DNA]</scope>
    <source>
        <strain evidence="3 4">CA12</strain>
    </source>
</reference>
<feature type="compositionally biased region" description="Basic and acidic residues" evidence="1">
    <location>
        <begin position="86"/>
        <end position="100"/>
    </location>
</feature>
<keyword evidence="4" id="KW-1185">Reference proteome</keyword>
<dbReference type="Pfam" id="PF00483">
    <property type="entry name" value="NTP_transferase"/>
    <property type="match status" value="1"/>
</dbReference>
<dbReference type="InterPro" id="IPR029044">
    <property type="entry name" value="Nucleotide-diphossugar_trans"/>
</dbReference>
<dbReference type="GO" id="GO:0047343">
    <property type="term" value="F:glucose-1-phosphate cytidylyltransferase activity"/>
    <property type="evidence" value="ECO:0007669"/>
    <property type="project" value="UniProtKB-EC"/>
</dbReference>
<evidence type="ECO:0000313" key="4">
    <source>
        <dbReference type="Proteomes" id="UP000318741"/>
    </source>
</evidence>
<feature type="region of interest" description="Disordered" evidence="1">
    <location>
        <begin position="86"/>
        <end position="111"/>
    </location>
</feature>
<dbReference type="RefSeq" id="WP_145356761.1">
    <property type="nucleotide sequence ID" value="NZ_CP036265.1"/>
</dbReference>
<feature type="domain" description="Nucleotidyl transferase" evidence="2">
    <location>
        <begin position="3"/>
        <end position="87"/>
    </location>
</feature>
<keyword evidence="3" id="KW-0548">Nucleotidyltransferase</keyword>
<sequence length="306" mass="34280">MKVVLFCGGFGMRLREYSESVPKPLVEIGDRPILWHIMKYYAHFGHTDFILCLGWRARAFKRYFLEYDECVSNDFTLSFGPERRGLADRRGGDAPVEGRADAAGAESGRRHSRRVQLAARDLHDWNITFVDTGTTSSIGERLRAVRPHLEGEETFLANYADGLSDVNLDSLISFHKRQRAAVTFMTVKPSQTFHTVDMAEDGRVRELKAVTDTETWINAGFFVLNHEVFDVLGPGEDLVAEPIDRLAKAGKVSALKHDGFFGCMDTFKEKQMLDDLYAGGQAPWELWRQSPAATEADGPSLFPAAA</sequence>
<organism evidence="3 4">
    <name type="scientific">Alienimonas californiensis</name>
    <dbReference type="NCBI Taxonomy" id="2527989"/>
    <lineage>
        <taxon>Bacteria</taxon>
        <taxon>Pseudomonadati</taxon>
        <taxon>Planctomycetota</taxon>
        <taxon>Planctomycetia</taxon>
        <taxon>Planctomycetales</taxon>
        <taxon>Planctomycetaceae</taxon>
        <taxon>Alienimonas</taxon>
    </lineage>
</organism>
<dbReference type="AlphaFoldDB" id="A0A517P424"/>